<gene>
    <name evidence="3" type="ORF">GCM10009017_27160</name>
</gene>
<reference evidence="3" key="1">
    <citation type="journal article" date="2014" name="Int. J. Syst. Evol. Microbiol.">
        <title>Complete genome sequence of Corynebacterium casei LMG S-19264T (=DSM 44701T), isolated from a smear-ripened cheese.</title>
        <authorList>
            <consortium name="US DOE Joint Genome Institute (JGI-PGF)"/>
            <person name="Walter F."/>
            <person name="Albersmeier A."/>
            <person name="Kalinowski J."/>
            <person name="Ruckert C."/>
        </authorList>
    </citation>
    <scope>NUCLEOTIDE SEQUENCE</scope>
    <source>
        <strain evidence="3">JCM 16108</strain>
    </source>
</reference>
<keyword evidence="2" id="KW-0472">Membrane</keyword>
<dbReference type="Pfam" id="PF25946">
    <property type="entry name" value="DUF7985"/>
    <property type="match status" value="1"/>
</dbReference>
<dbReference type="Proteomes" id="UP000614609">
    <property type="component" value="Unassembled WGS sequence"/>
</dbReference>
<feature type="transmembrane region" description="Helical" evidence="2">
    <location>
        <begin position="111"/>
        <end position="128"/>
    </location>
</feature>
<protein>
    <submittedName>
        <fullName evidence="3">Uncharacterized protein</fullName>
    </submittedName>
</protein>
<dbReference type="EMBL" id="BMOO01000010">
    <property type="protein sequence ID" value="GGM75767.1"/>
    <property type="molecule type" value="Genomic_DNA"/>
</dbReference>
<reference evidence="3" key="2">
    <citation type="submission" date="2020-09" db="EMBL/GenBank/DDBJ databases">
        <authorList>
            <person name="Sun Q."/>
            <person name="Ohkuma M."/>
        </authorList>
    </citation>
    <scope>NUCLEOTIDE SEQUENCE</scope>
    <source>
        <strain evidence="3">JCM 16108</strain>
    </source>
</reference>
<sequence length="145" mass="15553">MGWIAVTDSESATTDTSQNASQRGRNPRNLLRRIGSALLLFSLVAVEPVAAQQTAVCSADNLPSMIEGFFQLTTALGIVGLAVVWQANSLIDMFTLSPDQKKGLKRHKRSALKSATILVVLGPLYTVAGSMMNLPLAQCVNLVPW</sequence>
<dbReference type="AlphaFoldDB" id="A0A830G4X4"/>
<accession>A0A830G4X4</accession>
<keyword evidence="2" id="KW-0812">Transmembrane</keyword>
<name>A0A830G4X4_9EURY</name>
<feature type="compositionally biased region" description="Polar residues" evidence="1">
    <location>
        <begin position="8"/>
        <end position="24"/>
    </location>
</feature>
<evidence type="ECO:0000313" key="4">
    <source>
        <dbReference type="Proteomes" id="UP000614609"/>
    </source>
</evidence>
<keyword evidence="2" id="KW-1133">Transmembrane helix</keyword>
<evidence type="ECO:0000313" key="3">
    <source>
        <dbReference type="EMBL" id="GGM75767.1"/>
    </source>
</evidence>
<comment type="caution">
    <text evidence="3">The sequence shown here is derived from an EMBL/GenBank/DDBJ whole genome shotgun (WGS) entry which is preliminary data.</text>
</comment>
<dbReference type="InterPro" id="IPR058291">
    <property type="entry name" value="DUF7985"/>
</dbReference>
<organism evidence="3 4">
    <name type="scientific">Halarchaeum rubridurum</name>
    <dbReference type="NCBI Taxonomy" id="489911"/>
    <lineage>
        <taxon>Archaea</taxon>
        <taxon>Methanobacteriati</taxon>
        <taxon>Methanobacteriota</taxon>
        <taxon>Stenosarchaea group</taxon>
        <taxon>Halobacteria</taxon>
        <taxon>Halobacteriales</taxon>
        <taxon>Halobacteriaceae</taxon>
    </lineage>
</organism>
<evidence type="ECO:0000256" key="2">
    <source>
        <dbReference type="SAM" id="Phobius"/>
    </source>
</evidence>
<proteinExistence type="predicted"/>
<feature type="region of interest" description="Disordered" evidence="1">
    <location>
        <begin position="1"/>
        <end position="26"/>
    </location>
</feature>
<evidence type="ECO:0000256" key="1">
    <source>
        <dbReference type="SAM" id="MobiDB-lite"/>
    </source>
</evidence>
<feature type="transmembrane region" description="Helical" evidence="2">
    <location>
        <begin position="30"/>
        <end position="49"/>
    </location>
</feature>
<feature type="transmembrane region" description="Helical" evidence="2">
    <location>
        <begin position="69"/>
        <end position="91"/>
    </location>
</feature>
<keyword evidence="4" id="KW-1185">Reference proteome</keyword>